<comment type="caution">
    <text evidence="1">The sequence shown here is derived from an EMBL/GenBank/DDBJ whole genome shotgun (WGS) entry which is preliminary data.</text>
</comment>
<protein>
    <submittedName>
        <fullName evidence="1">Uncharacterized protein</fullName>
    </submittedName>
</protein>
<dbReference type="EMBL" id="VTEQ01000002">
    <property type="protein sequence ID" value="TYS54723.1"/>
    <property type="molecule type" value="Genomic_DNA"/>
</dbReference>
<reference evidence="1 2" key="1">
    <citation type="submission" date="2019-08" db="EMBL/GenBank/DDBJ databases">
        <title>Bacillus genomes from the desert of Cuatro Cienegas, Coahuila.</title>
        <authorList>
            <person name="Olmedo-Alvarez G."/>
        </authorList>
    </citation>
    <scope>NUCLEOTIDE SEQUENCE [LARGE SCALE GENOMIC DNA]</scope>
    <source>
        <strain evidence="1 2">CH108_3D</strain>
    </source>
</reference>
<evidence type="ECO:0000313" key="2">
    <source>
        <dbReference type="Proteomes" id="UP000322997"/>
    </source>
</evidence>
<proteinExistence type="predicted"/>
<name>A0A5D4RTS8_9BACI</name>
<accession>A0A5D4RTS8</accession>
<gene>
    <name evidence="1" type="ORF">FZC83_07180</name>
</gene>
<organism evidence="1 2">
    <name type="scientific">Rossellomorea marisflavi</name>
    <dbReference type="NCBI Taxonomy" id="189381"/>
    <lineage>
        <taxon>Bacteria</taxon>
        <taxon>Bacillati</taxon>
        <taxon>Bacillota</taxon>
        <taxon>Bacilli</taxon>
        <taxon>Bacillales</taxon>
        <taxon>Bacillaceae</taxon>
        <taxon>Rossellomorea</taxon>
    </lineage>
</organism>
<sequence>MEKKYTIGKVSFSQEMPDESKLWLERLVERILLRELDVDVSTEAKLINYSTKKSRGKNENS</sequence>
<dbReference type="Proteomes" id="UP000322997">
    <property type="component" value="Unassembled WGS sequence"/>
</dbReference>
<dbReference type="RefSeq" id="WP_148984861.1">
    <property type="nucleotide sequence ID" value="NZ_JBNILK010000003.1"/>
</dbReference>
<evidence type="ECO:0000313" key="1">
    <source>
        <dbReference type="EMBL" id="TYS54723.1"/>
    </source>
</evidence>
<dbReference type="AlphaFoldDB" id="A0A5D4RTS8"/>